<comment type="caution">
    <text evidence="1">The sequence shown here is derived from an EMBL/GenBank/DDBJ whole genome shotgun (WGS) entry which is preliminary data.</text>
</comment>
<proteinExistence type="predicted"/>
<protein>
    <submittedName>
        <fullName evidence="1">Uncharacterized protein</fullName>
    </submittedName>
</protein>
<name>A0A7Z0BWC7_9SPHN</name>
<gene>
    <name evidence="1" type="ORF">FHS75_003564</name>
</gene>
<sequence>MKIFRIDNLEIDPLTIIAASNERASATFTERMVVALGFVPNASWEVVEWRPRGNGKFRSLYRLGQGFKEGLAFKGEDGWELASPLWDDRDA</sequence>
<accession>A0A7Z0BWC7</accession>
<evidence type="ECO:0000313" key="2">
    <source>
        <dbReference type="Proteomes" id="UP000522081"/>
    </source>
</evidence>
<dbReference type="EMBL" id="JACBZF010000017">
    <property type="protein sequence ID" value="NYH97203.1"/>
    <property type="molecule type" value="Genomic_DNA"/>
</dbReference>
<dbReference type="AlphaFoldDB" id="A0A7Z0BWC7"/>
<dbReference type="Proteomes" id="UP000522081">
    <property type="component" value="Unassembled WGS sequence"/>
</dbReference>
<dbReference type="RefSeq" id="WP_179408958.1">
    <property type="nucleotide sequence ID" value="NZ_BMGF01000020.1"/>
</dbReference>
<keyword evidence="2" id="KW-1185">Reference proteome</keyword>
<organism evidence="1 2">
    <name type="scientific">Novosphingobium marinum</name>
    <dbReference type="NCBI Taxonomy" id="1514948"/>
    <lineage>
        <taxon>Bacteria</taxon>
        <taxon>Pseudomonadati</taxon>
        <taxon>Pseudomonadota</taxon>
        <taxon>Alphaproteobacteria</taxon>
        <taxon>Sphingomonadales</taxon>
        <taxon>Sphingomonadaceae</taxon>
        <taxon>Novosphingobium</taxon>
    </lineage>
</organism>
<reference evidence="1 2" key="1">
    <citation type="submission" date="2020-07" db="EMBL/GenBank/DDBJ databases">
        <title>Genomic Encyclopedia of Type Strains, Phase IV (KMG-IV): sequencing the most valuable type-strain genomes for metagenomic binning, comparative biology and taxonomic classification.</title>
        <authorList>
            <person name="Goeker M."/>
        </authorList>
    </citation>
    <scope>NUCLEOTIDE SEQUENCE [LARGE SCALE GENOMIC DNA]</scope>
    <source>
        <strain evidence="1 2">DSM 29043</strain>
    </source>
</reference>
<evidence type="ECO:0000313" key="1">
    <source>
        <dbReference type="EMBL" id="NYH97203.1"/>
    </source>
</evidence>